<dbReference type="GO" id="GO:0042254">
    <property type="term" value="P:ribosome biogenesis"/>
    <property type="evidence" value="ECO:0007669"/>
    <property type="project" value="UniProtKB-UniRule"/>
</dbReference>
<dbReference type="InterPro" id="IPR006169">
    <property type="entry name" value="GTP1_OBG_dom"/>
</dbReference>
<dbReference type="SUPFAM" id="SSF52540">
    <property type="entry name" value="P-loop containing nucleoside triphosphate hydrolases"/>
    <property type="match status" value="1"/>
</dbReference>
<dbReference type="PROSITE" id="PS51883">
    <property type="entry name" value="OBG"/>
    <property type="match status" value="1"/>
</dbReference>
<name>A0A165K9U7_EXIGL</name>
<dbReference type="InParanoid" id="A0A165K9U7"/>
<feature type="compositionally biased region" description="Basic residues" evidence="3">
    <location>
        <begin position="51"/>
        <end position="63"/>
    </location>
</feature>
<gene>
    <name evidence="6" type="ORF">EXIGLDRAFT_671610</name>
</gene>
<dbReference type="InterPro" id="IPR006073">
    <property type="entry name" value="GTP-bd"/>
</dbReference>
<dbReference type="PRINTS" id="PR00326">
    <property type="entry name" value="GTP1OBG"/>
</dbReference>
<dbReference type="InterPro" id="IPR045086">
    <property type="entry name" value="OBG_GTPase"/>
</dbReference>
<feature type="domain" description="OBG-type G" evidence="4">
    <location>
        <begin position="295"/>
        <end position="523"/>
    </location>
</feature>
<dbReference type="STRING" id="1314781.A0A165K9U7"/>
<organism evidence="6 7">
    <name type="scientific">Exidia glandulosa HHB12029</name>
    <dbReference type="NCBI Taxonomy" id="1314781"/>
    <lineage>
        <taxon>Eukaryota</taxon>
        <taxon>Fungi</taxon>
        <taxon>Dikarya</taxon>
        <taxon>Basidiomycota</taxon>
        <taxon>Agaricomycotina</taxon>
        <taxon>Agaricomycetes</taxon>
        <taxon>Auriculariales</taxon>
        <taxon>Exidiaceae</taxon>
        <taxon>Exidia</taxon>
    </lineage>
</organism>
<dbReference type="Pfam" id="PF01018">
    <property type="entry name" value="GTP1_OBG"/>
    <property type="match status" value="2"/>
</dbReference>
<protein>
    <submittedName>
        <fullName evidence="6">GTP-binding protein Obg/CgtA</fullName>
    </submittedName>
</protein>
<dbReference type="PROSITE" id="PS51710">
    <property type="entry name" value="G_OBG"/>
    <property type="match status" value="1"/>
</dbReference>
<dbReference type="Gene3D" id="3.40.50.300">
    <property type="entry name" value="P-loop containing nucleotide triphosphate hydrolases"/>
    <property type="match status" value="1"/>
</dbReference>
<evidence type="ECO:0000313" key="6">
    <source>
        <dbReference type="EMBL" id="KZV96018.1"/>
    </source>
</evidence>
<dbReference type="Gene3D" id="2.70.210.12">
    <property type="entry name" value="GTP1/OBG domain"/>
    <property type="match status" value="1"/>
</dbReference>
<dbReference type="EMBL" id="KV425948">
    <property type="protein sequence ID" value="KZV96018.1"/>
    <property type="molecule type" value="Genomic_DNA"/>
</dbReference>
<keyword evidence="1" id="KW-0547">Nucleotide-binding</keyword>
<dbReference type="GO" id="GO:0005739">
    <property type="term" value="C:mitochondrion"/>
    <property type="evidence" value="ECO:0007669"/>
    <property type="project" value="TreeGrafter"/>
</dbReference>
<dbReference type="CDD" id="cd01898">
    <property type="entry name" value="Obg"/>
    <property type="match status" value="1"/>
</dbReference>
<feature type="region of interest" description="Disordered" evidence="3">
    <location>
        <begin position="41"/>
        <end position="63"/>
    </location>
</feature>
<dbReference type="FunCoup" id="A0A165K9U7">
    <property type="interactions" value="429"/>
</dbReference>
<dbReference type="SUPFAM" id="SSF82051">
    <property type="entry name" value="Obg GTP-binding protein N-terminal domain"/>
    <property type="match status" value="1"/>
</dbReference>
<dbReference type="GO" id="GO:0005525">
    <property type="term" value="F:GTP binding"/>
    <property type="evidence" value="ECO:0007669"/>
    <property type="project" value="UniProtKB-KW"/>
</dbReference>
<keyword evidence="7" id="KW-1185">Reference proteome</keyword>
<evidence type="ECO:0000259" key="5">
    <source>
        <dbReference type="PROSITE" id="PS51883"/>
    </source>
</evidence>
<dbReference type="InterPro" id="IPR027417">
    <property type="entry name" value="P-loop_NTPase"/>
</dbReference>
<dbReference type="GO" id="GO:0003924">
    <property type="term" value="F:GTPase activity"/>
    <property type="evidence" value="ECO:0007669"/>
    <property type="project" value="InterPro"/>
</dbReference>
<dbReference type="Pfam" id="PF01926">
    <property type="entry name" value="MMR_HSR1"/>
    <property type="match status" value="1"/>
</dbReference>
<reference evidence="6 7" key="1">
    <citation type="journal article" date="2016" name="Mol. Biol. Evol.">
        <title>Comparative Genomics of Early-Diverging Mushroom-Forming Fungi Provides Insights into the Origins of Lignocellulose Decay Capabilities.</title>
        <authorList>
            <person name="Nagy L.G."/>
            <person name="Riley R."/>
            <person name="Tritt A."/>
            <person name="Adam C."/>
            <person name="Daum C."/>
            <person name="Floudas D."/>
            <person name="Sun H."/>
            <person name="Yadav J.S."/>
            <person name="Pangilinan J."/>
            <person name="Larsson K.H."/>
            <person name="Matsuura K."/>
            <person name="Barry K."/>
            <person name="Labutti K."/>
            <person name="Kuo R."/>
            <person name="Ohm R.A."/>
            <person name="Bhattacharya S.S."/>
            <person name="Shirouzu T."/>
            <person name="Yoshinaga Y."/>
            <person name="Martin F.M."/>
            <person name="Grigoriev I.V."/>
            <person name="Hibbett D.S."/>
        </authorList>
    </citation>
    <scope>NUCLEOTIDE SEQUENCE [LARGE SCALE GENOMIC DNA]</scope>
    <source>
        <strain evidence="6 7">HHB12029</strain>
    </source>
</reference>
<feature type="domain" description="Obg" evidence="5">
    <location>
        <begin position="65"/>
        <end position="294"/>
    </location>
</feature>
<dbReference type="Proteomes" id="UP000077266">
    <property type="component" value="Unassembled WGS sequence"/>
</dbReference>
<dbReference type="OrthoDB" id="347018at2759"/>
<keyword evidence="2" id="KW-0342">GTP-binding</keyword>
<dbReference type="InterPro" id="IPR036726">
    <property type="entry name" value="GTP1_OBG_dom_sf"/>
</dbReference>
<evidence type="ECO:0000256" key="2">
    <source>
        <dbReference type="ARBA" id="ARBA00023134"/>
    </source>
</evidence>
<evidence type="ECO:0000313" key="7">
    <source>
        <dbReference type="Proteomes" id="UP000077266"/>
    </source>
</evidence>
<accession>A0A165K9U7</accession>
<dbReference type="AlphaFoldDB" id="A0A165K9U7"/>
<dbReference type="InterPro" id="IPR031167">
    <property type="entry name" value="G_OBG"/>
</dbReference>
<proteinExistence type="predicted"/>
<dbReference type="PANTHER" id="PTHR11702:SF31">
    <property type="entry name" value="MITOCHONDRIAL RIBOSOME-ASSOCIATED GTPASE 2"/>
    <property type="match status" value="1"/>
</dbReference>
<evidence type="ECO:0000256" key="1">
    <source>
        <dbReference type="ARBA" id="ARBA00022741"/>
    </source>
</evidence>
<dbReference type="PANTHER" id="PTHR11702">
    <property type="entry name" value="DEVELOPMENTALLY REGULATED GTP-BINDING PROTEIN-RELATED"/>
    <property type="match status" value="1"/>
</dbReference>
<evidence type="ECO:0000256" key="3">
    <source>
        <dbReference type="SAM" id="MobiDB-lite"/>
    </source>
</evidence>
<evidence type="ECO:0000259" key="4">
    <source>
        <dbReference type="PROSITE" id="PS51710"/>
    </source>
</evidence>
<sequence>MLATARHQRLNAALWAFVRSPSTRSYETARVSIVGSDAPVRTVEEEDNETRRRKKTEWKRRQNRQSFKDHLLVKVKGGRGGDGCVAFHRDALIAMGPPSGGNGGKGGDVYIRAVEGLTTLSNIPTRVHAEKGDHGKGNWGHGKRGADRIIDVPVGTIIREVTDERRPKDFWEEEWERVSAMDKEEGMREVRQRRWVHFPQTEDRNLGRSAFQDSERMFRQTERKIRWAKRQQRMNPIILDLDKPSEGNGVLVAEGGIGGYGNPYFVQTKLRSPHFATRGFDGDRLLFELELKLVADIGLVGFPNAGKSTLLRALTNSKAEVASYAFTTLNPQIGIVKVWEDGSFEGRQEGDIIEDSKIERVRERAAMVSGEDAPPKPPDRPHLKEVSRFTIADNPGLVEHASDNVGLGHSFLKAIERCHALVYVVDLSGPAPWDELQVLESELEAYKSGLSRVARLVIANKADLLDAEDDAEVAAARAKLEKLEEFVREFMNVGGAPLDVVPTSAKHSMNLRKVVDLMQSYLEEAAEDANEEPYSDSWE</sequence>